<dbReference type="PANTHER" id="PTHR22916">
    <property type="entry name" value="GLYCOSYLTRANSFERASE"/>
    <property type="match status" value="1"/>
</dbReference>
<dbReference type="CDD" id="cd00761">
    <property type="entry name" value="Glyco_tranf_GTA_type"/>
    <property type="match status" value="1"/>
</dbReference>
<accession>A0A1T4LB23</accession>
<dbReference type="Pfam" id="PF00535">
    <property type="entry name" value="Glycos_transf_2"/>
    <property type="match status" value="1"/>
</dbReference>
<gene>
    <name evidence="2" type="ORF">SAMN02745110_00774</name>
</gene>
<dbReference type="OrthoDB" id="396512at2"/>
<proteinExistence type="predicted"/>
<dbReference type="GO" id="GO:0016758">
    <property type="term" value="F:hexosyltransferase activity"/>
    <property type="evidence" value="ECO:0007669"/>
    <property type="project" value="UniProtKB-ARBA"/>
</dbReference>
<dbReference type="AlphaFoldDB" id="A0A1T4LB23"/>
<dbReference type="SUPFAM" id="SSF53448">
    <property type="entry name" value="Nucleotide-diphospho-sugar transferases"/>
    <property type="match status" value="1"/>
</dbReference>
<keyword evidence="3" id="KW-1185">Reference proteome</keyword>
<name>A0A1T4LB23_9FIRM</name>
<protein>
    <submittedName>
        <fullName evidence="2">Glycosyltransferase involved in cell wall bisynthesis</fullName>
    </submittedName>
</protein>
<evidence type="ECO:0000313" key="3">
    <source>
        <dbReference type="Proteomes" id="UP000189857"/>
    </source>
</evidence>
<dbReference type="PANTHER" id="PTHR22916:SF3">
    <property type="entry name" value="UDP-GLCNAC:BETAGAL BETA-1,3-N-ACETYLGLUCOSAMINYLTRANSFERASE-LIKE PROTEIN 1"/>
    <property type="match status" value="1"/>
</dbReference>
<feature type="domain" description="Glycosyltransferase 2-like" evidence="1">
    <location>
        <begin position="9"/>
        <end position="115"/>
    </location>
</feature>
<dbReference type="RefSeq" id="WP_078786562.1">
    <property type="nucleotide sequence ID" value="NZ_FMTO01000005.1"/>
</dbReference>
<reference evidence="2 3" key="1">
    <citation type="submission" date="2017-02" db="EMBL/GenBank/DDBJ databases">
        <authorList>
            <person name="Peterson S.W."/>
        </authorList>
    </citation>
    <scope>NUCLEOTIDE SEQUENCE [LARGE SCALE GENOMIC DNA]</scope>
    <source>
        <strain evidence="2 3">ATCC 17233</strain>
    </source>
</reference>
<organism evidence="2 3">
    <name type="scientific">Eubacterium ruminantium</name>
    <dbReference type="NCBI Taxonomy" id="42322"/>
    <lineage>
        <taxon>Bacteria</taxon>
        <taxon>Bacillati</taxon>
        <taxon>Bacillota</taxon>
        <taxon>Clostridia</taxon>
        <taxon>Eubacteriales</taxon>
        <taxon>Eubacteriaceae</taxon>
        <taxon>Eubacterium</taxon>
    </lineage>
</organism>
<dbReference type="InterPro" id="IPR001173">
    <property type="entry name" value="Glyco_trans_2-like"/>
</dbReference>
<evidence type="ECO:0000259" key="1">
    <source>
        <dbReference type="Pfam" id="PF00535"/>
    </source>
</evidence>
<dbReference type="Gene3D" id="3.90.550.10">
    <property type="entry name" value="Spore Coat Polysaccharide Biosynthesis Protein SpsA, Chain A"/>
    <property type="match status" value="1"/>
</dbReference>
<sequence>MHNKDKLLTIAIPCYNSQDYLRRALKSTLIGDDRIEVIIVDDGSSDKTPEMADAYAAKYPDIIRVIHKENGGHGDAVMTGLSEAKGKYYKVLDSDDWLNRRALAAVMNFLSENESMDNSFDMIISDYVYEKSGKVHKKRINYRKVMPVRTPFTWDKLGRFMPWQNILMHSVIYRTELLRKSGIKMPKHTFYVDNIYVYHPLPYVKKIYYLDVDLYHYVIGRSDQSVNEKVMMGRIDQQILVTKLMIDDHNLRNIDNGKLRRYMSQYLAMMMTISTAFLIKIGTPESLAKRDEIWAYLKKHSSQYKYVHRHFLGKAMQMKTRPGMWIIKVGYTISQRLVGFN</sequence>
<dbReference type="EMBL" id="FUXA01000005">
    <property type="protein sequence ID" value="SJZ51969.1"/>
    <property type="molecule type" value="Genomic_DNA"/>
</dbReference>
<dbReference type="InterPro" id="IPR029044">
    <property type="entry name" value="Nucleotide-diphossugar_trans"/>
</dbReference>
<evidence type="ECO:0000313" key="2">
    <source>
        <dbReference type="EMBL" id="SJZ51969.1"/>
    </source>
</evidence>
<dbReference type="Proteomes" id="UP000189857">
    <property type="component" value="Unassembled WGS sequence"/>
</dbReference>
<keyword evidence="2" id="KW-0808">Transferase</keyword>